<proteinExistence type="predicted"/>
<reference evidence="3" key="1">
    <citation type="submission" date="2017-04" db="EMBL/GenBank/DDBJ databases">
        <authorList>
            <person name="Varghese N."/>
            <person name="Submissions S."/>
        </authorList>
    </citation>
    <scope>NUCLEOTIDE SEQUENCE [LARGE SCALE GENOMIC DNA]</scope>
</reference>
<accession>A0A1Y6G9C3</accession>
<feature type="transmembrane region" description="Helical" evidence="1">
    <location>
        <begin position="12"/>
        <end position="35"/>
    </location>
</feature>
<dbReference type="Proteomes" id="UP000194474">
    <property type="component" value="Unassembled WGS sequence"/>
</dbReference>
<protein>
    <submittedName>
        <fullName evidence="2">Uncharacterized protein</fullName>
    </submittedName>
</protein>
<name>A0A1Y6G9C3_9HYPH</name>
<dbReference type="OrthoDB" id="73261at2"/>
<evidence type="ECO:0000313" key="2">
    <source>
        <dbReference type="EMBL" id="SMQ85973.1"/>
    </source>
</evidence>
<keyword evidence="1" id="KW-0812">Transmembrane</keyword>
<evidence type="ECO:0000256" key="1">
    <source>
        <dbReference type="SAM" id="Phobius"/>
    </source>
</evidence>
<organism evidence="2 3">
    <name type="scientific">Devosia lucknowensis</name>
    <dbReference type="NCBI Taxonomy" id="1096929"/>
    <lineage>
        <taxon>Bacteria</taxon>
        <taxon>Pseudomonadati</taxon>
        <taxon>Pseudomonadota</taxon>
        <taxon>Alphaproteobacteria</taxon>
        <taxon>Hyphomicrobiales</taxon>
        <taxon>Devosiaceae</taxon>
        <taxon>Devosia</taxon>
    </lineage>
</organism>
<dbReference type="AlphaFoldDB" id="A0A1Y6G9C3"/>
<keyword evidence="1" id="KW-1133">Transmembrane helix</keyword>
<dbReference type="EMBL" id="FXWK01000002">
    <property type="protein sequence ID" value="SMQ85973.1"/>
    <property type="molecule type" value="Genomic_DNA"/>
</dbReference>
<sequence length="92" mass="10116">MMADRSKRFPWLGHLVVFCLIGAFSMSPVIWLAVVNAQSSGAQIGLTDLMAQWGILGWLVTTPFVIGPFLFLVWGAIAAIHLALHLRRRGQA</sequence>
<feature type="transmembrane region" description="Helical" evidence="1">
    <location>
        <begin position="55"/>
        <end position="84"/>
    </location>
</feature>
<keyword evidence="1" id="KW-0472">Membrane</keyword>
<keyword evidence="3" id="KW-1185">Reference proteome</keyword>
<gene>
    <name evidence="2" type="ORF">SAMN06295905_3269</name>
</gene>
<dbReference type="RefSeq" id="WP_086471595.1">
    <property type="nucleotide sequence ID" value="NZ_FXWK01000002.1"/>
</dbReference>
<evidence type="ECO:0000313" key="3">
    <source>
        <dbReference type="Proteomes" id="UP000194474"/>
    </source>
</evidence>